<dbReference type="Proteomes" id="UP000231098">
    <property type="component" value="Unassembled WGS sequence"/>
</dbReference>
<dbReference type="AlphaFoldDB" id="A0A2H0XAB6"/>
<evidence type="ECO:0000313" key="1">
    <source>
        <dbReference type="EMBL" id="PIS21874.1"/>
    </source>
</evidence>
<organism evidence="1 2">
    <name type="scientific">candidate division WWE3 bacterium CG08_land_8_20_14_0_20_41_15</name>
    <dbReference type="NCBI Taxonomy" id="1975086"/>
    <lineage>
        <taxon>Bacteria</taxon>
        <taxon>Katanobacteria</taxon>
    </lineage>
</organism>
<accession>A0A2H0XAB6</accession>
<proteinExistence type="predicted"/>
<protein>
    <submittedName>
        <fullName evidence="1">Uncharacterized protein</fullName>
    </submittedName>
</protein>
<comment type="caution">
    <text evidence="1">The sequence shown here is derived from an EMBL/GenBank/DDBJ whole genome shotgun (WGS) entry which is preliminary data.</text>
</comment>
<gene>
    <name evidence="1" type="ORF">COT51_00455</name>
</gene>
<sequence>MDAINFQTLKEFLALTTIEILHDLGCEYAVEERWNCVKLVVEELQKRKIEDSKITRKTLNGLTKNGDPIGLKAKEV</sequence>
<name>A0A2H0XAB6_UNCKA</name>
<evidence type="ECO:0000313" key="2">
    <source>
        <dbReference type="Proteomes" id="UP000231098"/>
    </source>
</evidence>
<reference evidence="2" key="1">
    <citation type="submission" date="2017-09" db="EMBL/GenBank/DDBJ databases">
        <title>Depth-based differentiation of microbial function through sediment-hosted aquifers and enrichment of novel symbionts in the deep terrestrial subsurface.</title>
        <authorList>
            <person name="Probst A.J."/>
            <person name="Ladd B."/>
            <person name="Jarett J.K."/>
            <person name="Geller-Mcgrath D.E."/>
            <person name="Sieber C.M.K."/>
            <person name="Emerson J.B."/>
            <person name="Anantharaman K."/>
            <person name="Thomas B.C."/>
            <person name="Malmstrom R."/>
            <person name="Stieglmeier M."/>
            <person name="Klingl A."/>
            <person name="Woyke T."/>
            <person name="Ryan C.M."/>
            <person name="Banfield J.F."/>
        </authorList>
    </citation>
    <scope>NUCLEOTIDE SEQUENCE [LARGE SCALE GENOMIC DNA]</scope>
</reference>
<dbReference type="EMBL" id="PEYV01000008">
    <property type="protein sequence ID" value="PIS21874.1"/>
    <property type="molecule type" value="Genomic_DNA"/>
</dbReference>